<dbReference type="Gene3D" id="3.40.50.1820">
    <property type="entry name" value="alpha/beta hydrolase"/>
    <property type="match status" value="1"/>
</dbReference>
<accession>A0A1I5H745</accession>
<dbReference type="InterPro" id="IPR022742">
    <property type="entry name" value="Hydrolase_4"/>
</dbReference>
<dbReference type="InterPro" id="IPR051044">
    <property type="entry name" value="MAG_DAG_Lipase"/>
</dbReference>
<feature type="domain" description="Serine aminopeptidase S33" evidence="1">
    <location>
        <begin position="39"/>
        <end position="303"/>
    </location>
</feature>
<name>A0A1I5H745_9HYPH</name>
<organism evidence="2 3">
    <name type="scientific">Cohaesibacter marisflavi</name>
    <dbReference type="NCBI Taxonomy" id="655353"/>
    <lineage>
        <taxon>Bacteria</taxon>
        <taxon>Pseudomonadati</taxon>
        <taxon>Pseudomonadota</taxon>
        <taxon>Alphaproteobacteria</taxon>
        <taxon>Hyphomicrobiales</taxon>
        <taxon>Cohaesibacteraceae</taxon>
    </lineage>
</organism>
<dbReference type="PANTHER" id="PTHR11614">
    <property type="entry name" value="PHOSPHOLIPASE-RELATED"/>
    <property type="match status" value="1"/>
</dbReference>
<dbReference type="AlphaFoldDB" id="A0A1I5H745"/>
<dbReference type="Proteomes" id="UP000199236">
    <property type="component" value="Unassembled WGS sequence"/>
</dbReference>
<dbReference type="Pfam" id="PF12146">
    <property type="entry name" value="Hydrolase_4"/>
    <property type="match status" value="1"/>
</dbReference>
<dbReference type="EMBL" id="FOVR01000006">
    <property type="protein sequence ID" value="SFO43930.1"/>
    <property type="molecule type" value="Genomic_DNA"/>
</dbReference>
<dbReference type="STRING" id="655353.SAMN04488056_10660"/>
<dbReference type="SUPFAM" id="SSF53474">
    <property type="entry name" value="alpha/beta-Hydrolases"/>
    <property type="match status" value="1"/>
</dbReference>
<keyword evidence="3" id="KW-1185">Reference proteome</keyword>
<evidence type="ECO:0000259" key="1">
    <source>
        <dbReference type="Pfam" id="PF12146"/>
    </source>
</evidence>
<gene>
    <name evidence="2" type="ORF">SAMN04488056_10660</name>
</gene>
<sequence length="328" mass="36618">MQLNNLDKFPELADGVCHEMVCWDQHKVRVARWPSLAPDPKGTICLLHGRSEFIEKYYEVITELRQRGFAVATMDWRGQGLSDRLTRNGMKGHVRRFSDYGKDLEQFIEEVILPDCPPPCFALSHSMGGLILLSNLPDLRIKIDRAVLCAPLIELSTGGHSFLGIKPRQSTIRRSAGFLRYSGFGESYVPGASHTPFDRGGFYTNQLTSDGPRYDRNRQFLIDCPALGIGGPTVLWTHEVCKAMDRLQSSDFQSSIHIPVLIVTAGNDTVVNSAAAELFAKTTRAAGAISITGSKHEIMMEREIIREQFWAAFDSFIPGENTLRQESA</sequence>
<evidence type="ECO:0000313" key="3">
    <source>
        <dbReference type="Proteomes" id="UP000199236"/>
    </source>
</evidence>
<dbReference type="InterPro" id="IPR029058">
    <property type="entry name" value="AB_hydrolase_fold"/>
</dbReference>
<proteinExistence type="predicted"/>
<evidence type="ECO:0000313" key="2">
    <source>
        <dbReference type="EMBL" id="SFO43930.1"/>
    </source>
</evidence>
<dbReference type="RefSeq" id="WP_175528055.1">
    <property type="nucleotide sequence ID" value="NZ_FOVR01000006.1"/>
</dbReference>
<reference evidence="2 3" key="1">
    <citation type="submission" date="2016-10" db="EMBL/GenBank/DDBJ databases">
        <authorList>
            <person name="de Groot N.N."/>
        </authorList>
    </citation>
    <scope>NUCLEOTIDE SEQUENCE [LARGE SCALE GENOMIC DNA]</scope>
    <source>
        <strain evidence="2 3">CGMCC 1.9157</strain>
    </source>
</reference>
<protein>
    <submittedName>
        <fullName evidence="2">Lysophospholipase</fullName>
    </submittedName>
</protein>